<accession>A0A1I5GF20</accession>
<evidence type="ECO:0000313" key="2">
    <source>
        <dbReference type="Proteomes" id="UP000198599"/>
    </source>
</evidence>
<dbReference type="RefSeq" id="WP_092842072.1">
    <property type="nucleotide sequence ID" value="NZ_FOVP01000029.1"/>
</dbReference>
<name>A0A1I5GF20_9RHOB</name>
<evidence type="ECO:0008006" key="3">
    <source>
        <dbReference type="Google" id="ProtNLM"/>
    </source>
</evidence>
<dbReference type="SUPFAM" id="SSF52540">
    <property type="entry name" value="P-loop containing nucleoside triphosphate hydrolases"/>
    <property type="match status" value="1"/>
</dbReference>
<reference evidence="2" key="1">
    <citation type="submission" date="2016-10" db="EMBL/GenBank/DDBJ databases">
        <authorList>
            <person name="Varghese N."/>
            <person name="Submissions S."/>
        </authorList>
    </citation>
    <scope>NUCLEOTIDE SEQUENCE [LARGE SCALE GENOMIC DNA]</scope>
    <source>
        <strain evidence="2">DSM 28463</strain>
    </source>
</reference>
<keyword evidence="2" id="KW-1185">Reference proteome</keyword>
<dbReference type="OrthoDB" id="547419at2"/>
<gene>
    <name evidence="1" type="ORF">SAMN04487859_12921</name>
</gene>
<organism evidence="1 2">
    <name type="scientific">Roseovarius lutimaris</name>
    <dbReference type="NCBI Taxonomy" id="1005928"/>
    <lineage>
        <taxon>Bacteria</taxon>
        <taxon>Pseudomonadati</taxon>
        <taxon>Pseudomonadota</taxon>
        <taxon>Alphaproteobacteria</taxon>
        <taxon>Rhodobacterales</taxon>
        <taxon>Roseobacteraceae</taxon>
        <taxon>Roseovarius</taxon>
    </lineage>
</organism>
<sequence length="283" mass="32242">MTRKIILHIGSPKCGSTYLQNAMLQNAEALLAHGARYPMGQEGHPGNAAGLADITREETEAMFEGGVQTVILSHEDLYSLSKRGRALAEIAAETGIEVQLLAFLRPFSDFVFGDYSQFMKQNFESFLATRSPYGGRDFETFARRRIDNMSPATYLRNWSRLFPDHPLFLDSHRNIRQVSEYLLGYPAGLDWEVPLSKTNPSLRMEDCDQIAAAMRDPDRPDEEIRDMFRTAFHHTKDPDSGRSRARIDWLEEQFRPQNDALLEQFGFDNRLTCTPATSWHSSS</sequence>
<evidence type="ECO:0000313" key="1">
    <source>
        <dbReference type="EMBL" id="SFO34459.1"/>
    </source>
</evidence>
<dbReference type="InterPro" id="IPR027417">
    <property type="entry name" value="P-loop_NTPase"/>
</dbReference>
<dbReference type="STRING" id="1005928.SAMN04487859_12921"/>
<dbReference type="Proteomes" id="UP000198599">
    <property type="component" value="Unassembled WGS sequence"/>
</dbReference>
<dbReference type="AlphaFoldDB" id="A0A1I5GF20"/>
<proteinExistence type="predicted"/>
<dbReference type="Gene3D" id="3.40.50.300">
    <property type="entry name" value="P-loop containing nucleotide triphosphate hydrolases"/>
    <property type="match status" value="1"/>
</dbReference>
<dbReference type="EMBL" id="FOVP01000029">
    <property type="protein sequence ID" value="SFO34459.1"/>
    <property type="molecule type" value="Genomic_DNA"/>
</dbReference>
<protein>
    <recommendedName>
        <fullName evidence="3">Sulfotransferase domain-containing protein</fullName>
    </recommendedName>
</protein>